<reference evidence="1 2" key="1">
    <citation type="submission" date="2018-06" db="EMBL/GenBank/DDBJ databases">
        <title>Extensive metabolic versatility and redundancy in microbially diverse, dynamic hydrothermal sediments.</title>
        <authorList>
            <person name="Dombrowski N."/>
            <person name="Teske A."/>
            <person name="Baker B.J."/>
        </authorList>
    </citation>
    <scope>NUCLEOTIDE SEQUENCE [LARGE SCALE GENOMIC DNA]</scope>
    <source>
        <strain evidence="1">B36_G15</strain>
    </source>
</reference>
<organism evidence="1 2">
    <name type="scientific">candidate division WOR-3 bacterium</name>
    <dbReference type="NCBI Taxonomy" id="2052148"/>
    <lineage>
        <taxon>Bacteria</taxon>
        <taxon>Bacteria division WOR-3</taxon>
    </lineage>
</organism>
<accession>A0A660SCR9</accession>
<dbReference type="AlphaFoldDB" id="A0A660SCR9"/>
<comment type="caution">
    <text evidence="1">The sequence shown here is derived from an EMBL/GenBank/DDBJ whole genome shotgun (WGS) entry which is preliminary data.</text>
</comment>
<name>A0A660SCR9_UNCW3</name>
<evidence type="ECO:0000313" key="1">
    <source>
        <dbReference type="EMBL" id="RKX68588.1"/>
    </source>
</evidence>
<sequence>MYRIIILFSIVITGFSQTISVADSRVVPRVLNYQGYLTDTLGNPINNGSLAMTFKIYDAATGGNELWSESRTVDVARGIFQVV</sequence>
<dbReference type="EMBL" id="QNBE01000147">
    <property type="protein sequence ID" value="RKX68588.1"/>
    <property type="molecule type" value="Genomic_DNA"/>
</dbReference>
<dbReference type="Proteomes" id="UP000268469">
    <property type="component" value="Unassembled WGS sequence"/>
</dbReference>
<proteinExistence type="predicted"/>
<evidence type="ECO:0000313" key="2">
    <source>
        <dbReference type="Proteomes" id="UP000268469"/>
    </source>
</evidence>
<protein>
    <submittedName>
        <fullName evidence="1">Uncharacterized protein</fullName>
    </submittedName>
</protein>
<feature type="non-terminal residue" evidence="1">
    <location>
        <position position="83"/>
    </location>
</feature>
<gene>
    <name evidence="1" type="ORF">DRP53_10425</name>
</gene>